<dbReference type="AlphaFoldDB" id="A0A409YUK1"/>
<feature type="transmembrane region" description="Helical" evidence="1">
    <location>
        <begin position="36"/>
        <end position="54"/>
    </location>
</feature>
<feature type="transmembrane region" description="Helical" evidence="1">
    <location>
        <begin position="236"/>
        <end position="260"/>
    </location>
</feature>
<name>A0A409YUK1_9AGAR</name>
<proteinExistence type="predicted"/>
<evidence type="ECO:0000313" key="3">
    <source>
        <dbReference type="Proteomes" id="UP000284842"/>
    </source>
</evidence>
<feature type="transmembrane region" description="Helical" evidence="1">
    <location>
        <begin position="119"/>
        <end position="141"/>
    </location>
</feature>
<gene>
    <name evidence="2" type="ORF">CVT24_013027</name>
</gene>
<feature type="transmembrane region" description="Helical" evidence="1">
    <location>
        <begin position="266"/>
        <end position="285"/>
    </location>
</feature>
<dbReference type="EMBL" id="NHTK01000588">
    <property type="protein sequence ID" value="PPR06694.1"/>
    <property type="molecule type" value="Genomic_DNA"/>
</dbReference>
<keyword evidence="1" id="KW-0472">Membrane</keyword>
<accession>A0A409YUK1</accession>
<protein>
    <recommendedName>
        <fullName evidence="4">G-protein coupled receptors family 1 profile domain-containing protein</fullName>
    </recommendedName>
</protein>
<dbReference type="STRING" id="181874.A0A409YUK1"/>
<dbReference type="Proteomes" id="UP000284842">
    <property type="component" value="Unassembled WGS sequence"/>
</dbReference>
<reference evidence="2 3" key="1">
    <citation type="journal article" date="2018" name="Evol. Lett.">
        <title>Horizontal gene cluster transfer increased hallucinogenic mushroom diversity.</title>
        <authorList>
            <person name="Reynolds H.T."/>
            <person name="Vijayakumar V."/>
            <person name="Gluck-Thaler E."/>
            <person name="Korotkin H.B."/>
            <person name="Matheny P.B."/>
            <person name="Slot J.C."/>
        </authorList>
    </citation>
    <scope>NUCLEOTIDE SEQUENCE [LARGE SCALE GENOMIC DNA]</scope>
    <source>
        <strain evidence="2 3">2629</strain>
    </source>
</reference>
<dbReference type="InParanoid" id="A0A409YUK1"/>
<evidence type="ECO:0000256" key="1">
    <source>
        <dbReference type="SAM" id="Phobius"/>
    </source>
</evidence>
<keyword evidence="3" id="KW-1185">Reference proteome</keyword>
<feature type="transmembrane region" description="Helical" evidence="1">
    <location>
        <begin position="193"/>
        <end position="215"/>
    </location>
</feature>
<keyword evidence="1" id="KW-0812">Transmembrane</keyword>
<organism evidence="2 3">
    <name type="scientific">Panaeolus cyanescens</name>
    <dbReference type="NCBI Taxonomy" id="181874"/>
    <lineage>
        <taxon>Eukaryota</taxon>
        <taxon>Fungi</taxon>
        <taxon>Dikarya</taxon>
        <taxon>Basidiomycota</taxon>
        <taxon>Agaricomycotina</taxon>
        <taxon>Agaricomycetes</taxon>
        <taxon>Agaricomycetidae</taxon>
        <taxon>Agaricales</taxon>
        <taxon>Agaricineae</taxon>
        <taxon>Galeropsidaceae</taxon>
        <taxon>Panaeolus</taxon>
    </lineage>
</organism>
<dbReference type="OrthoDB" id="2641762at2759"/>
<feature type="transmembrane region" description="Helical" evidence="1">
    <location>
        <begin position="153"/>
        <end position="173"/>
    </location>
</feature>
<evidence type="ECO:0000313" key="2">
    <source>
        <dbReference type="EMBL" id="PPR06694.1"/>
    </source>
</evidence>
<sequence length="351" mass="38341">MSGTLNNASSWAPVGESSADILAEALDLISTTTINAVTYGVALTLYILCMYALYHQLSSGRQKRQAIFNTVYITVLFATGTVYLAVNSRETQLAFVNNRNFPGGPSAYSVYTYSSPLNIGGAVAFFLTTWMNDALLVWRLSVLYRRAPFSTPIVSFVVIAYLATFAMGMVTLIEAVSPNQTLWVPISVPFARAYYSLTVAFTIVITGLMVTRILLTRRAFIKATGHKGHGAEYVSIAAMIIESSALYTIWGIIFLGLYIADHPVQYVFLSSLSEVQIIAPLLIMYRVSMGKAWGPNTTQALSSIQFNAENKQSYHLAEIGTAASSNRTLTGRGVEDKYSQGVFVVTDTNVN</sequence>
<comment type="caution">
    <text evidence="2">The sequence shown here is derived from an EMBL/GenBank/DDBJ whole genome shotgun (WGS) entry which is preliminary data.</text>
</comment>
<feature type="transmembrane region" description="Helical" evidence="1">
    <location>
        <begin position="66"/>
        <end position="86"/>
    </location>
</feature>
<keyword evidence="1" id="KW-1133">Transmembrane helix</keyword>
<evidence type="ECO:0008006" key="4">
    <source>
        <dbReference type="Google" id="ProtNLM"/>
    </source>
</evidence>